<keyword evidence="2" id="KW-1185">Reference proteome</keyword>
<accession>A0A139H220</accession>
<proteinExistence type="predicted"/>
<evidence type="ECO:0000313" key="2">
    <source>
        <dbReference type="Proteomes" id="UP000070133"/>
    </source>
</evidence>
<evidence type="ECO:0000313" key="1">
    <source>
        <dbReference type="EMBL" id="KXS96507.1"/>
    </source>
</evidence>
<dbReference type="EMBL" id="LFZN01000173">
    <property type="protein sequence ID" value="KXS96507.1"/>
    <property type="molecule type" value="Genomic_DNA"/>
</dbReference>
<comment type="caution">
    <text evidence="1">The sequence shown here is derived from an EMBL/GenBank/DDBJ whole genome shotgun (WGS) entry which is preliminary data.</text>
</comment>
<reference evidence="1 2" key="1">
    <citation type="submission" date="2015-07" db="EMBL/GenBank/DDBJ databases">
        <title>Comparative genomics of the Sigatoka disease complex on banana suggests a link between parallel evolutionary changes in Pseudocercospora fijiensis and Pseudocercospora eumusae and increased virulence on the banana host.</title>
        <authorList>
            <person name="Chang T.-C."/>
            <person name="Salvucci A."/>
            <person name="Crous P.W."/>
            <person name="Stergiopoulos I."/>
        </authorList>
    </citation>
    <scope>NUCLEOTIDE SEQUENCE [LARGE SCALE GENOMIC DNA]</scope>
    <source>
        <strain evidence="1 2">CBS 114824</strain>
    </source>
</reference>
<gene>
    <name evidence="1" type="ORF">AC578_6310</name>
</gene>
<dbReference type="AlphaFoldDB" id="A0A139H220"/>
<dbReference type="Proteomes" id="UP000070133">
    <property type="component" value="Unassembled WGS sequence"/>
</dbReference>
<sequence length="166" mass="18206">MGMPAPRGSLTLAPCFAQHTSGLQRLSAMKASPSHNPAELVVLQMHFPRLLEHHAPPCVLKSPTSTQYANTKRLRGFLARPQEEGLAVCSVREPLYIIRNAPSVLVVDTFHAPSLYWLSDSTVHCRCLGVCHLWQGDAVLYLLRDDLNGRGPGVALGKNDAVSRLF</sequence>
<organism evidence="1 2">
    <name type="scientific">Pseudocercospora eumusae</name>
    <dbReference type="NCBI Taxonomy" id="321146"/>
    <lineage>
        <taxon>Eukaryota</taxon>
        <taxon>Fungi</taxon>
        <taxon>Dikarya</taxon>
        <taxon>Ascomycota</taxon>
        <taxon>Pezizomycotina</taxon>
        <taxon>Dothideomycetes</taxon>
        <taxon>Dothideomycetidae</taxon>
        <taxon>Mycosphaerellales</taxon>
        <taxon>Mycosphaerellaceae</taxon>
        <taxon>Pseudocercospora</taxon>
    </lineage>
</organism>
<protein>
    <submittedName>
        <fullName evidence="1">Uncharacterized protein</fullName>
    </submittedName>
</protein>
<name>A0A139H220_9PEZI</name>
<dbReference type="OrthoDB" id="10619488at2759"/>